<evidence type="ECO:0000256" key="1">
    <source>
        <dbReference type="SAM" id="MobiDB-lite"/>
    </source>
</evidence>
<sequence>MIQRHVQPAPRDGKPAARKLPRINSRDTYTRPSTIFATRQYFGRAQDPPTRNCVCGTSAGRNRTG</sequence>
<proteinExistence type="predicted"/>
<protein>
    <submittedName>
        <fullName evidence="2">Uncharacterized protein</fullName>
    </submittedName>
</protein>
<keyword evidence="3" id="KW-1185">Reference proteome</keyword>
<accession>I4EEK5</accession>
<comment type="caution">
    <text evidence="2">The sequence shown here is derived from an EMBL/GenBank/DDBJ whole genome shotgun (WGS) entry which is preliminary data.</text>
</comment>
<dbReference type="EMBL" id="CAGS01000099">
    <property type="protein sequence ID" value="CCF83117.1"/>
    <property type="molecule type" value="Genomic_DNA"/>
</dbReference>
<feature type="region of interest" description="Disordered" evidence="1">
    <location>
        <begin position="46"/>
        <end position="65"/>
    </location>
</feature>
<name>I4EEK5_9BACT</name>
<feature type="region of interest" description="Disordered" evidence="1">
    <location>
        <begin position="1"/>
        <end position="31"/>
    </location>
</feature>
<dbReference type="AlphaFoldDB" id="I4EEK5"/>
<gene>
    <name evidence="2" type="ORF">NITHO_1880004</name>
</gene>
<reference evidence="2 3" key="1">
    <citation type="journal article" date="2012" name="ISME J.">
        <title>Nitrification expanded: discovery, physiology and genomics of a nitrite-oxidizing bacterium from the phylum Chloroflexi.</title>
        <authorList>
            <person name="Sorokin D.Y."/>
            <person name="Lucker S."/>
            <person name="Vejmelkova D."/>
            <person name="Kostrikina N.A."/>
            <person name="Kleerebezem R."/>
            <person name="Rijpstra W.I."/>
            <person name="Damste J.S."/>
            <person name="Le Paslier D."/>
            <person name="Muyzer G."/>
            <person name="Wagner M."/>
            <person name="van Loosdrecht M.C."/>
            <person name="Daims H."/>
        </authorList>
    </citation>
    <scope>NUCLEOTIDE SEQUENCE [LARGE SCALE GENOMIC DNA]</scope>
    <source>
        <strain evidence="3">none</strain>
    </source>
</reference>
<organism evidence="2 3">
    <name type="scientific">Nitrolancea hollandica Lb</name>
    <dbReference type="NCBI Taxonomy" id="1129897"/>
    <lineage>
        <taxon>Bacteria</taxon>
        <taxon>Pseudomonadati</taxon>
        <taxon>Thermomicrobiota</taxon>
        <taxon>Thermomicrobia</taxon>
        <taxon>Sphaerobacterales</taxon>
        <taxon>Sphaerobacterineae</taxon>
        <taxon>Sphaerobacteraceae</taxon>
        <taxon>Nitrolancea</taxon>
    </lineage>
</organism>
<evidence type="ECO:0000313" key="2">
    <source>
        <dbReference type="EMBL" id="CCF83117.1"/>
    </source>
</evidence>
<evidence type="ECO:0000313" key="3">
    <source>
        <dbReference type="Proteomes" id="UP000004221"/>
    </source>
</evidence>
<dbReference type="Proteomes" id="UP000004221">
    <property type="component" value="Unassembled WGS sequence"/>
</dbReference>